<dbReference type="RefSeq" id="WP_091628421.1">
    <property type="nucleotide sequence ID" value="NZ_FOEF01000029.1"/>
</dbReference>
<dbReference type="OrthoDB" id="9836410at2"/>
<evidence type="ECO:0000313" key="1">
    <source>
        <dbReference type="EMBL" id="SEP53628.1"/>
    </source>
</evidence>
<protein>
    <submittedName>
        <fullName evidence="1">Uncharacterized protein</fullName>
    </submittedName>
</protein>
<keyword evidence="2" id="KW-1185">Reference proteome</keyword>
<dbReference type="AlphaFoldDB" id="A0A1H8YQI7"/>
<gene>
    <name evidence="1" type="ORF">SAMN04489732_12953</name>
</gene>
<accession>A0A1H8YQI7</accession>
<organism evidence="1 2">
    <name type="scientific">Amycolatopsis saalfeldensis</name>
    <dbReference type="NCBI Taxonomy" id="394193"/>
    <lineage>
        <taxon>Bacteria</taxon>
        <taxon>Bacillati</taxon>
        <taxon>Actinomycetota</taxon>
        <taxon>Actinomycetes</taxon>
        <taxon>Pseudonocardiales</taxon>
        <taxon>Pseudonocardiaceae</taxon>
        <taxon>Amycolatopsis</taxon>
    </lineage>
</organism>
<reference evidence="2" key="1">
    <citation type="submission" date="2016-10" db="EMBL/GenBank/DDBJ databases">
        <authorList>
            <person name="Varghese N."/>
            <person name="Submissions S."/>
        </authorList>
    </citation>
    <scope>NUCLEOTIDE SEQUENCE [LARGE SCALE GENOMIC DNA]</scope>
    <source>
        <strain evidence="2">DSM 44993</strain>
    </source>
</reference>
<proteinExistence type="predicted"/>
<name>A0A1H8YQI7_9PSEU</name>
<evidence type="ECO:0000313" key="2">
    <source>
        <dbReference type="Proteomes" id="UP000198582"/>
    </source>
</evidence>
<dbReference type="EMBL" id="FOEF01000029">
    <property type="protein sequence ID" value="SEP53628.1"/>
    <property type="molecule type" value="Genomic_DNA"/>
</dbReference>
<sequence>MPDNDLRFTGHEVSILIAADCPVDTNASAIGQLIADAVTAATLSMVATVALVLDIVDPPQDPELLADLDVIDPGGRHTQPARRQLSYTVTLYADPITVADDSTDLITAAYQAIAVQIDAAHTGTITSSVMPLERGRHQHLTNQALKHFRTCAPRD</sequence>
<dbReference type="Proteomes" id="UP000198582">
    <property type="component" value="Unassembled WGS sequence"/>
</dbReference>